<dbReference type="RefSeq" id="WP_205214520.1">
    <property type="nucleotide sequence ID" value="NZ_JAFFZP010000069.1"/>
</dbReference>
<proteinExistence type="predicted"/>
<evidence type="ECO:0008006" key="3">
    <source>
        <dbReference type="Google" id="ProtNLM"/>
    </source>
</evidence>
<evidence type="ECO:0000313" key="2">
    <source>
        <dbReference type="Proteomes" id="UP000760472"/>
    </source>
</evidence>
<protein>
    <recommendedName>
        <fullName evidence="3">DUF4304 domain-containing protein</fullName>
    </recommendedName>
</protein>
<name>A0ABS2WDS6_9GAMM</name>
<dbReference type="EMBL" id="JAFFZP010000069">
    <property type="protein sequence ID" value="MBN0989882.1"/>
    <property type="molecule type" value="Genomic_DNA"/>
</dbReference>
<evidence type="ECO:0000313" key="1">
    <source>
        <dbReference type="EMBL" id="MBN0989882.1"/>
    </source>
</evidence>
<gene>
    <name evidence="1" type="ORF">JW498_21190</name>
</gene>
<reference evidence="1 2" key="1">
    <citation type="submission" date="2021-02" db="EMBL/GenBank/DDBJ databases">
        <title>A novel species of genus Amphritea isolated from a fishpond in China.</title>
        <authorList>
            <person name="Lu H."/>
        </authorList>
    </citation>
    <scope>NUCLEOTIDE SEQUENCE [LARGE SCALE GENOMIC DNA]</scope>
    <source>
        <strain evidence="1 2">RP18W</strain>
    </source>
</reference>
<sequence length="191" mass="22435">MSLSKIKNYILKKDSFEAIKHSARGKGWFFYKKTKYDYSISISVLDYGKIYFIDIGVLYHDIEKEIAKFEDELSKASGLSSTSAEYYRCSVCKHLEIVKMESVNTIFELIDTALDSIEAWLNFCADEYDFKEVPIWATDYEKVVNILRFIIRNNGVSKSILQDVIERKNIYGEPLSYINKFIEWYENKNDK</sequence>
<keyword evidence="2" id="KW-1185">Reference proteome</keyword>
<organism evidence="1 2">
    <name type="scientific">Amphritea pacifica</name>
    <dbReference type="NCBI Taxonomy" id="2811233"/>
    <lineage>
        <taxon>Bacteria</taxon>
        <taxon>Pseudomonadati</taxon>
        <taxon>Pseudomonadota</taxon>
        <taxon>Gammaproteobacteria</taxon>
        <taxon>Oceanospirillales</taxon>
        <taxon>Oceanospirillaceae</taxon>
        <taxon>Amphritea</taxon>
    </lineage>
</organism>
<comment type="caution">
    <text evidence="1">The sequence shown here is derived from an EMBL/GenBank/DDBJ whole genome shotgun (WGS) entry which is preliminary data.</text>
</comment>
<dbReference type="Proteomes" id="UP000760472">
    <property type="component" value="Unassembled WGS sequence"/>
</dbReference>
<accession>A0ABS2WDS6</accession>